<sequence length="282" mass="28925">MPPFRSPMAIDAFAPAKINLTLHVTGERADGYHLLDSLVAFADVGDRISLRPSAALSLQVTGPEAAGVPVDDSNLALKAARFFGAGGGAIALEKNLPAAAGIGGGSSDAAAVLRAFSDMTGREIPAGASALGADVPVCLRAGAVRMAGIGDLLSPVPPLPPLWCVLVNPRLVVATPDVFRALAQKANPPMPEAIPAFATAPALGAWLKGQRNDLEHTAIRLQPRIAVVLNTLATLPGAMLHRMSGSGATCFALFADDAAARAAATRLSHEFPGWWVRAAALS</sequence>
<dbReference type="PIRSF" id="PIRSF010376">
    <property type="entry name" value="IspE"/>
    <property type="match status" value="1"/>
</dbReference>
<dbReference type="InterPro" id="IPR006204">
    <property type="entry name" value="GHMP_kinase_N_dom"/>
</dbReference>
<evidence type="ECO:0000256" key="6">
    <source>
        <dbReference type="ARBA" id="ARBA00022777"/>
    </source>
</evidence>
<evidence type="ECO:0000256" key="9">
    <source>
        <dbReference type="ARBA" id="ARBA00032554"/>
    </source>
</evidence>
<dbReference type="GO" id="GO:0016114">
    <property type="term" value="P:terpenoid biosynthetic process"/>
    <property type="evidence" value="ECO:0007669"/>
    <property type="project" value="UniProtKB-UniRule"/>
</dbReference>
<evidence type="ECO:0000256" key="3">
    <source>
        <dbReference type="ARBA" id="ARBA00017473"/>
    </source>
</evidence>
<feature type="active site" evidence="10">
    <location>
        <position position="17"/>
    </location>
</feature>
<evidence type="ECO:0000256" key="10">
    <source>
        <dbReference type="HAMAP-Rule" id="MF_00061"/>
    </source>
</evidence>
<dbReference type="Pfam" id="PF08544">
    <property type="entry name" value="GHMP_kinases_C"/>
    <property type="match status" value="1"/>
</dbReference>
<evidence type="ECO:0000313" key="14">
    <source>
        <dbReference type="Proteomes" id="UP000585681"/>
    </source>
</evidence>
<comment type="function">
    <text evidence="10">Catalyzes the phosphorylation of the position 2 hydroxy group of 4-diphosphocytidyl-2C-methyl-D-erythritol.</text>
</comment>
<dbReference type="InterPro" id="IPR014721">
    <property type="entry name" value="Ribsml_uS5_D2-typ_fold_subgr"/>
</dbReference>
<keyword evidence="4 10" id="KW-0808">Transferase</keyword>
<dbReference type="SUPFAM" id="SSF54211">
    <property type="entry name" value="Ribosomal protein S5 domain 2-like"/>
    <property type="match status" value="1"/>
</dbReference>
<dbReference type="InterPro" id="IPR036554">
    <property type="entry name" value="GHMP_kinase_C_sf"/>
</dbReference>
<dbReference type="InterPro" id="IPR013750">
    <property type="entry name" value="GHMP_kinase_C_dom"/>
</dbReference>
<dbReference type="UniPathway" id="UPA00056">
    <property type="reaction ID" value="UER00094"/>
</dbReference>
<protein>
    <recommendedName>
        <fullName evidence="3 10">4-diphosphocytidyl-2-C-methyl-D-erythritol kinase</fullName>
        <shortName evidence="10">CMK</shortName>
        <ecNumber evidence="2 10">2.7.1.148</ecNumber>
    </recommendedName>
    <alternativeName>
        <fullName evidence="9 10">4-(cytidine-5'-diphospho)-2-C-methyl-D-erythritol kinase</fullName>
    </alternativeName>
</protein>
<proteinExistence type="inferred from homology"/>
<evidence type="ECO:0000256" key="2">
    <source>
        <dbReference type="ARBA" id="ARBA00012052"/>
    </source>
</evidence>
<dbReference type="PANTHER" id="PTHR43527">
    <property type="entry name" value="4-DIPHOSPHOCYTIDYL-2-C-METHYL-D-ERYTHRITOL KINASE, CHLOROPLASTIC"/>
    <property type="match status" value="1"/>
</dbReference>
<keyword evidence="6 10" id="KW-0418">Kinase</keyword>
<organism evidence="13 14">
    <name type="scientific">Actibacterium naphthalenivorans</name>
    <dbReference type="NCBI Taxonomy" id="1614693"/>
    <lineage>
        <taxon>Bacteria</taxon>
        <taxon>Pseudomonadati</taxon>
        <taxon>Pseudomonadota</taxon>
        <taxon>Alphaproteobacteria</taxon>
        <taxon>Rhodobacterales</taxon>
        <taxon>Roseobacteraceae</taxon>
        <taxon>Actibacterium</taxon>
    </lineage>
</organism>
<comment type="similarity">
    <text evidence="1 10">Belongs to the GHMP kinase family. IspE subfamily.</text>
</comment>
<feature type="domain" description="GHMP kinase N-terminal" evidence="11">
    <location>
        <begin position="74"/>
        <end position="126"/>
    </location>
</feature>
<comment type="catalytic activity">
    <reaction evidence="10">
        <text>4-CDP-2-C-methyl-D-erythritol + ATP = 4-CDP-2-C-methyl-D-erythritol 2-phosphate + ADP + H(+)</text>
        <dbReference type="Rhea" id="RHEA:18437"/>
        <dbReference type="ChEBI" id="CHEBI:15378"/>
        <dbReference type="ChEBI" id="CHEBI:30616"/>
        <dbReference type="ChEBI" id="CHEBI:57823"/>
        <dbReference type="ChEBI" id="CHEBI:57919"/>
        <dbReference type="ChEBI" id="CHEBI:456216"/>
        <dbReference type="EC" id="2.7.1.148"/>
    </reaction>
</comment>
<dbReference type="InterPro" id="IPR020568">
    <property type="entry name" value="Ribosomal_Su5_D2-typ_SF"/>
</dbReference>
<keyword evidence="14" id="KW-1185">Reference proteome</keyword>
<dbReference type="NCBIfam" id="NF011202">
    <property type="entry name" value="PRK14608.1"/>
    <property type="match status" value="1"/>
</dbReference>
<name>A0A840CC14_9RHOB</name>
<keyword evidence="7 10" id="KW-0067">ATP-binding</keyword>
<dbReference type="EC" id="2.7.1.148" evidence="2 10"/>
<evidence type="ECO:0000259" key="11">
    <source>
        <dbReference type="Pfam" id="PF00288"/>
    </source>
</evidence>
<dbReference type="HAMAP" id="MF_00061">
    <property type="entry name" value="IspE"/>
    <property type="match status" value="1"/>
</dbReference>
<evidence type="ECO:0000256" key="7">
    <source>
        <dbReference type="ARBA" id="ARBA00022840"/>
    </source>
</evidence>
<feature type="binding site" evidence="10">
    <location>
        <begin position="97"/>
        <end position="107"/>
    </location>
    <ligand>
        <name>ATP</name>
        <dbReference type="ChEBI" id="CHEBI:30616"/>
    </ligand>
</feature>
<dbReference type="GO" id="GO:0050515">
    <property type="term" value="F:4-(cytidine 5'-diphospho)-2-C-methyl-D-erythritol kinase activity"/>
    <property type="evidence" value="ECO:0007669"/>
    <property type="project" value="UniProtKB-UniRule"/>
</dbReference>
<dbReference type="NCBIfam" id="TIGR00154">
    <property type="entry name" value="ispE"/>
    <property type="match status" value="1"/>
</dbReference>
<evidence type="ECO:0000256" key="8">
    <source>
        <dbReference type="ARBA" id="ARBA00023229"/>
    </source>
</evidence>
<evidence type="ECO:0000256" key="5">
    <source>
        <dbReference type="ARBA" id="ARBA00022741"/>
    </source>
</evidence>
<dbReference type="PANTHER" id="PTHR43527:SF2">
    <property type="entry name" value="4-DIPHOSPHOCYTIDYL-2-C-METHYL-D-ERYTHRITOL KINASE, CHLOROPLASTIC"/>
    <property type="match status" value="1"/>
</dbReference>
<dbReference type="AlphaFoldDB" id="A0A840CC14"/>
<feature type="active site" evidence="10">
    <location>
        <position position="134"/>
    </location>
</feature>
<accession>A0A840CC14</accession>
<evidence type="ECO:0000259" key="12">
    <source>
        <dbReference type="Pfam" id="PF08544"/>
    </source>
</evidence>
<reference evidence="13" key="1">
    <citation type="submission" date="2020-08" db="EMBL/GenBank/DDBJ databases">
        <title>Genomic Encyclopedia of Type Strains, Phase IV (KMG-IV): sequencing the most valuable type-strain genomes for metagenomic binning, comparative biology and taxonomic classification.</title>
        <authorList>
            <person name="Goeker M."/>
        </authorList>
    </citation>
    <scope>NUCLEOTIDE SEQUENCE [LARGE SCALE GENOMIC DNA]</scope>
    <source>
        <strain evidence="13">DSM 105040</strain>
    </source>
</reference>
<dbReference type="GO" id="GO:0019288">
    <property type="term" value="P:isopentenyl diphosphate biosynthetic process, methylerythritol 4-phosphate pathway"/>
    <property type="evidence" value="ECO:0007669"/>
    <property type="project" value="UniProtKB-UniRule"/>
</dbReference>
<dbReference type="GO" id="GO:0005524">
    <property type="term" value="F:ATP binding"/>
    <property type="evidence" value="ECO:0007669"/>
    <property type="project" value="UniProtKB-UniRule"/>
</dbReference>
<dbReference type="Gene3D" id="3.30.70.890">
    <property type="entry name" value="GHMP kinase, C-terminal domain"/>
    <property type="match status" value="1"/>
</dbReference>
<dbReference type="Proteomes" id="UP000585681">
    <property type="component" value="Unassembled WGS sequence"/>
</dbReference>
<dbReference type="InterPro" id="IPR004424">
    <property type="entry name" value="IspE"/>
</dbReference>
<evidence type="ECO:0000313" key="13">
    <source>
        <dbReference type="EMBL" id="MBB4022690.1"/>
    </source>
</evidence>
<dbReference type="EMBL" id="JACIEQ010000003">
    <property type="protein sequence ID" value="MBB4022690.1"/>
    <property type="molecule type" value="Genomic_DNA"/>
</dbReference>
<evidence type="ECO:0000256" key="1">
    <source>
        <dbReference type="ARBA" id="ARBA00009684"/>
    </source>
</evidence>
<keyword evidence="8 10" id="KW-0414">Isoprene biosynthesis</keyword>
<dbReference type="Gene3D" id="3.30.230.10">
    <property type="match status" value="1"/>
</dbReference>
<comment type="caution">
    <text evidence="13">The sequence shown here is derived from an EMBL/GenBank/DDBJ whole genome shotgun (WGS) entry which is preliminary data.</text>
</comment>
<comment type="pathway">
    <text evidence="10">Isoprenoid biosynthesis; isopentenyl diphosphate biosynthesis via DXP pathway; isopentenyl diphosphate from 1-deoxy-D-xylulose 5-phosphate: step 3/6.</text>
</comment>
<evidence type="ECO:0000256" key="4">
    <source>
        <dbReference type="ARBA" id="ARBA00022679"/>
    </source>
</evidence>
<dbReference type="SUPFAM" id="SSF55060">
    <property type="entry name" value="GHMP Kinase, C-terminal domain"/>
    <property type="match status" value="1"/>
</dbReference>
<gene>
    <name evidence="10" type="primary">ispE</name>
    <name evidence="13" type="ORF">GGR17_002509</name>
</gene>
<feature type="domain" description="GHMP kinase C-terminal" evidence="12">
    <location>
        <begin position="203"/>
        <end position="272"/>
    </location>
</feature>
<dbReference type="Pfam" id="PF00288">
    <property type="entry name" value="GHMP_kinases_N"/>
    <property type="match status" value="1"/>
</dbReference>
<keyword evidence="5 10" id="KW-0547">Nucleotide-binding</keyword>